<dbReference type="EMBL" id="JAAIIG010000002">
    <property type="protein sequence ID" value="NMM97574.1"/>
    <property type="molecule type" value="Genomic_DNA"/>
</dbReference>
<dbReference type="RefSeq" id="WP_169240401.1">
    <property type="nucleotide sequence ID" value="NZ_JAAIIG010000002.1"/>
</dbReference>
<organism evidence="3 4">
    <name type="scientific">Bifidobacterium olomucense</name>
    <dbReference type="NCBI Taxonomy" id="2675324"/>
    <lineage>
        <taxon>Bacteria</taxon>
        <taxon>Bacillati</taxon>
        <taxon>Actinomycetota</taxon>
        <taxon>Actinomycetes</taxon>
        <taxon>Bifidobacteriales</taxon>
        <taxon>Bifidobacteriaceae</taxon>
        <taxon>Bifidobacterium</taxon>
    </lineage>
</organism>
<evidence type="ECO:0000313" key="3">
    <source>
        <dbReference type="EMBL" id="NMM97574.1"/>
    </source>
</evidence>
<feature type="compositionally biased region" description="Polar residues" evidence="2">
    <location>
        <begin position="531"/>
        <end position="540"/>
    </location>
</feature>
<feature type="compositionally biased region" description="Low complexity" evidence="2">
    <location>
        <begin position="595"/>
        <end position="611"/>
    </location>
</feature>
<feature type="region of interest" description="Disordered" evidence="2">
    <location>
        <begin position="692"/>
        <end position="745"/>
    </location>
</feature>
<keyword evidence="4" id="KW-1185">Reference proteome</keyword>
<name>A0A7Y0EW83_9BIFI</name>
<evidence type="ECO:0000256" key="2">
    <source>
        <dbReference type="SAM" id="MobiDB-lite"/>
    </source>
</evidence>
<feature type="compositionally biased region" description="Low complexity" evidence="2">
    <location>
        <begin position="692"/>
        <end position="709"/>
    </location>
</feature>
<keyword evidence="1" id="KW-0175">Coiled coil</keyword>
<evidence type="ECO:0000313" key="4">
    <source>
        <dbReference type="Proteomes" id="UP000543419"/>
    </source>
</evidence>
<comment type="caution">
    <text evidence="3">The sequence shown here is derived from an EMBL/GenBank/DDBJ whole genome shotgun (WGS) entry which is preliminary data.</text>
</comment>
<protein>
    <submittedName>
        <fullName evidence="3">Alginate regulatory protein</fullName>
    </submittedName>
</protein>
<feature type="region of interest" description="Disordered" evidence="2">
    <location>
        <begin position="458"/>
        <end position="549"/>
    </location>
</feature>
<feature type="region of interest" description="Disordered" evidence="2">
    <location>
        <begin position="580"/>
        <end position="676"/>
    </location>
</feature>
<proteinExistence type="predicted"/>
<gene>
    <name evidence="3" type="ORF">G1C97_0523</name>
</gene>
<dbReference type="Proteomes" id="UP000543419">
    <property type="component" value="Unassembled WGS sequence"/>
</dbReference>
<feature type="coiled-coil region" evidence="1">
    <location>
        <begin position="399"/>
        <end position="426"/>
    </location>
</feature>
<accession>A0A7Y0EW83</accession>
<evidence type="ECO:0000256" key="1">
    <source>
        <dbReference type="SAM" id="Coils"/>
    </source>
</evidence>
<sequence length="745" mass="82128">MTRRGGRILTEYDVLMLDAVNRFQACSTTDLIRFAGSSARNQSRTVARLWTYVQDGFLSVYGGPSVGTYIWSPTSKTSKLLHSSISYSDASAREHTLGLSSIASQLIQCAFAEEEDTLGRGLASNDFLTLDEWEDLEPDEWERLRDEMRSGSAGVVAEHEYRSVWALMMATIRQRVKNAMAENPYADPEDVMSSERDRFIGRFLHDCATAEPDEPGSAYAAWGEVEAERDYPSYWKWVLMGRGLVFDTRSLRWLDSRSFRNESALNPDMNDSCIHLTDHCADMVIARPGGSFALELERKPKDEPFAYERTILGFCTPQAIATYRACLWVVTQKHTRTLLERALNNVAKWQADWRGDDELMMVPQIVLDAATVNNRKMESGADITIGELITPGEQRRREMKTVNERLRKVRAKHAEHQRELRARKREREANALAEAKAKHILFMQQLRDGTPSIEEATRAARPVTTGASSTGAGLDAVDLGPMPVEAQPTPADARPAPVDAQLDAQPAPQHTRPVTQRAPRPAPRIDAYDTQHGNAPQVQAPSPAATTPQVATPVMQTPVTPTPVTPMPVMEQAHDMWQAPMPEPAPVQAPEQVQAPERATTRPATTSTAPRGDGYGSGVFRRGMRTPQAPTPTPSQPEPAEGSVFRRPLVRRTPTPVPAHDMNGRDDASADAAATRPASARFLDAVHTQEPAPVNPFAQPAPQPQQQAAGSSEAPSTNNEKHGYDYIAAAQEGEHLPAPGESFLD</sequence>
<reference evidence="3 4" key="1">
    <citation type="submission" date="2020-02" db="EMBL/GenBank/DDBJ databases">
        <title>Characterization of phylogenetic diversity of novel bifidobacterial species isolated in Czech ZOOs.</title>
        <authorList>
            <person name="Lugli G.A."/>
            <person name="Vera N.B."/>
            <person name="Ventura M."/>
        </authorList>
    </citation>
    <scope>NUCLEOTIDE SEQUENCE [LARGE SCALE GENOMIC DNA]</scope>
    <source>
        <strain evidence="3 4">DSM 109959</strain>
    </source>
</reference>
<dbReference type="AlphaFoldDB" id="A0A7Y0EW83"/>